<dbReference type="Proteomes" id="UP000503297">
    <property type="component" value="Chromosome"/>
</dbReference>
<name>A0A6M8J233_9ACTN</name>
<dbReference type="KEGG" id="bwa:HLV38_05425"/>
<evidence type="ECO:0000313" key="2">
    <source>
        <dbReference type="Proteomes" id="UP000503297"/>
    </source>
</evidence>
<dbReference type="RefSeq" id="WP_173164896.1">
    <property type="nucleotide sequence ID" value="NZ_CP053716.1"/>
</dbReference>
<dbReference type="AlphaFoldDB" id="A0A6M8J233"/>
<dbReference type="EMBL" id="CP053716">
    <property type="protein sequence ID" value="QKF07617.1"/>
    <property type="molecule type" value="Genomic_DNA"/>
</dbReference>
<proteinExistence type="predicted"/>
<protein>
    <submittedName>
        <fullName evidence="1">Uncharacterized protein</fullName>
    </submittedName>
</protein>
<gene>
    <name evidence="1" type="ORF">HLV38_05425</name>
</gene>
<accession>A0A6M8J233</accession>
<reference evidence="2" key="1">
    <citation type="submission" date="2020-05" db="EMBL/GenBank/DDBJ databases">
        <title>Novel species in genus Nocardioides.</title>
        <authorList>
            <person name="Zhang G."/>
        </authorList>
    </citation>
    <scope>NUCLEOTIDE SEQUENCE [LARGE SCALE GENOMIC DNA]</scope>
    <source>
        <strain evidence="2">zg-1050</strain>
    </source>
</reference>
<keyword evidence="2" id="KW-1185">Reference proteome</keyword>
<sequence length="53" mass="5957">MAITRAHILSFQIINARVDRALIAKARSELKGRLIGGLKNGSYTFKQRIGVFR</sequence>
<evidence type="ECO:0000313" key="1">
    <source>
        <dbReference type="EMBL" id="QKF07617.1"/>
    </source>
</evidence>
<organism evidence="1 2">
    <name type="scientific">Berryella wangjianweii</name>
    <dbReference type="NCBI Taxonomy" id="2734634"/>
    <lineage>
        <taxon>Bacteria</taxon>
        <taxon>Bacillati</taxon>
        <taxon>Actinomycetota</taxon>
        <taxon>Coriobacteriia</taxon>
        <taxon>Eggerthellales</taxon>
        <taxon>Eggerthellaceae</taxon>
        <taxon>Berryella</taxon>
    </lineage>
</organism>